<keyword evidence="4" id="KW-0067">ATP-binding</keyword>
<dbReference type="Proteomes" id="UP001054945">
    <property type="component" value="Unassembled WGS sequence"/>
</dbReference>
<keyword evidence="1" id="KW-0547">Nucleotide-binding</keyword>
<dbReference type="EC" id="5.6.2.4" evidence="7"/>
<evidence type="ECO:0000313" key="11">
    <source>
        <dbReference type="EMBL" id="GIY13155.1"/>
    </source>
</evidence>
<dbReference type="InterPro" id="IPR000212">
    <property type="entry name" value="DNA_helicase_UvrD/REP"/>
</dbReference>
<dbReference type="GO" id="GO:0000724">
    <property type="term" value="P:double-strand break repair via homologous recombination"/>
    <property type="evidence" value="ECO:0007669"/>
    <property type="project" value="TreeGrafter"/>
</dbReference>
<evidence type="ECO:0000259" key="9">
    <source>
        <dbReference type="Pfam" id="PF00580"/>
    </source>
</evidence>
<dbReference type="InterPro" id="IPR014016">
    <property type="entry name" value="UvrD-like_ATP-bd"/>
</dbReference>
<organism evidence="11 12">
    <name type="scientific">Caerostris extrusa</name>
    <name type="common">Bark spider</name>
    <name type="synonym">Caerostris bankana</name>
    <dbReference type="NCBI Taxonomy" id="172846"/>
    <lineage>
        <taxon>Eukaryota</taxon>
        <taxon>Metazoa</taxon>
        <taxon>Ecdysozoa</taxon>
        <taxon>Arthropoda</taxon>
        <taxon>Chelicerata</taxon>
        <taxon>Arachnida</taxon>
        <taxon>Araneae</taxon>
        <taxon>Araneomorphae</taxon>
        <taxon>Entelegynae</taxon>
        <taxon>Araneoidea</taxon>
        <taxon>Araneidae</taxon>
        <taxon>Caerostris</taxon>
    </lineage>
</organism>
<protein>
    <recommendedName>
        <fullName evidence="7">DNA 3'-5' helicase</fullName>
        <ecNumber evidence="7">5.6.2.4</ecNumber>
    </recommendedName>
</protein>
<keyword evidence="12" id="KW-1185">Reference proteome</keyword>
<dbReference type="InterPro" id="IPR014017">
    <property type="entry name" value="DNA_helicase_UvrD-like_C"/>
</dbReference>
<comment type="catalytic activity">
    <reaction evidence="8">
        <text>ATP + H2O = ADP + phosphate + H(+)</text>
        <dbReference type="Rhea" id="RHEA:13065"/>
        <dbReference type="ChEBI" id="CHEBI:15377"/>
        <dbReference type="ChEBI" id="CHEBI:15378"/>
        <dbReference type="ChEBI" id="CHEBI:30616"/>
        <dbReference type="ChEBI" id="CHEBI:43474"/>
        <dbReference type="ChEBI" id="CHEBI:456216"/>
        <dbReference type="EC" id="5.6.2.4"/>
    </reaction>
</comment>
<evidence type="ECO:0000256" key="8">
    <source>
        <dbReference type="ARBA" id="ARBA00048988"/>
    </source>
</evidence>
<accession>A0AAV4QUL0</accession>
<dbReference type="Gene3D" id="3.40.50.300">
    <property type="entry name" value="P-loop containing nucleotide triphosphate hydrolases"/>
    <property type="match status" value="2"/>
</dbReference>
<gene>
    <name evidence="11" type="primary">FBH1</name>
    <name evidence="11" type="ORF">CEXT_433111</name>
</gene>
<dbReference type="InterPro" id="IPR027417">
    <property type="entry name" value="P-loop_NTPase"/>
</dbReference>
<evidence type="ECO:0000256" key="4">
    <source>
        <dbReference type="ARBA" id="ARBA00022840"/>
    </source>
</evidence>
<keyword evidence="5" id="KW-0413">Isomerase</keyword>
<dbReference type="GO" id="GO:0005634">
    <property type="term" value="C:nucleus"/>
    <property type="evidence" value="ECO:0007669"/>
    <property type="project" value="TreeGrafter"/>
</dbReference>
<dbReference type="GO" id="GO:0043138">
    <property type="term" value="F:3'-5' DNA helicase activity"/>
    <property type="evidence" value="ECO:0007669"/>
    <property type="project" value="UniProtKB-EC"/>
</dbReference>
<evidence type="ECO:0000256" key="6">
    <source>
        <dbReference type="ARBA" id="ARBA00034617"/>
    </source>
</evidence>
<evidence type="ECO:0000256" key="1">
    <source>
        <dbReference type="ARBA" id="ARBA00022741"/>
    </source>
</evidence>
<name>A0AAV4QUL0_CAEEX</name>
<comment type="caution">
    <text evidence="11">The sequence shown here is derived from an EMBL/GenBank/DDBJ whole genome shotgun (WGS) entry which is preliminary data.</text>
</comment>
<keyword evidence="3 11" id="KW-0347">Helicase</keyword>
<dbReference type="GO" id="GO:0031297">
    <property type="term" value="P:replication fork processing"/>
    <property type="evidence" value="ECO:0007669"/>
    <property type="project" value="TreeGrafter"/>
</dbReference>
<evidence type="ECO:0000256" key="2">
    <source>
        <dbReference type="ARBA" id="ARBA00022801"/>
    </source>
</evidence>
<sequence>MEWKKRYYGLKKNSEKDVLYMEKICTELKVDAVEKCFGALLVFMFHYYNKLPSSNMYNLLMKNSKAVHAELVLSERFPELSKNNKNSLLHFFFYFKINFGINYGLHYRVYNALYWIENNCVSKEDKYLQILKITKELPSHENIIEPLCQILQNQNFTNEQLKILKHKLQPGHIVKIIALAGTGKTTALIHLAQQHPQMKFLNIMFNKNVCEEAMKGFPPNVTCKTALSIAYEACGIPLKNKFSAKIRAHDLIPVLEHHLGSSWSVRSYAKYVRITLENFISSPDNRVLMHHVPIKFGETKLEASVDNIRSKILRDANQIWLKMIDQENKSVTRTYDAYLKQYQLSRPKFCGYDCLMIDEAQDCNQAMLDIIISQHLPVILAGDSNQQMYGFNGAENAFESLTSTHTYHLTKSFRFGPKIAYVASCCLEVLKSNNSTTIVGSNKSSFINGRVIGQYAIITRTKVELFKEAYRLCVQRRFKSFEPRNVRGAFRTVLGLFPSDRLLEGFQDYGFDELLEISRLVRKFSDRKDPSVHKENLQELANYARTIEDLNLLAMSELAYEHGSDIETYVNIIKESCCYDLAHAKLIITFHQQMLFFTTAYKSKGLEFDTVCLTDDYPVEFDIDFKQRSLSPSEENSIIYVAVTRAKQSLILSKKLINVCLGAQEKFEYPVRSSVFLRNHISLICCGGCTREFEPSTVLISFRRKMILSCDRVISSGPLCTKCATRTYFRPLLSENSPVVICIGPVSDYAHLSMSALVGFLPSNPEIAPDTDSNESMDDVAI</sequence>
<dbReference type="Pfam" id="PF00580">
    <property type="entry name" value="UvrD-helicase"/>
    <property type="match status" value="1"/>
</dbReference>
<dbReference type="Pfam" id="PF13361">
    <property type="entry name" value="UvrD_C"/>
    <property type="match status" value="1"/>
</dbReference>
<dbReference type="PANTHER" id="PTHR11070:SF30">
    <property type="entry name" value="F-BOX DNA HELICASE 1"/>
    <property type="match status" value="1"/>
</dbReference>
<dbReference type="PANTHER" id="PTHR11070">
    <property type="entry name" value="UVRD / RECB / PCRA DNA HELICASE FAMILY MEMBER"/>
    <property type="match status" value="1"/>
</dbReference>
<reference evidence="11 12" key="1">
    <citation type="submission" date="2021-06" db="EMBL/GenBank/DDBJ databases">
        <title>Caerostris extrusa draft genome.</title>
        <authorList>
            <person name="Kono N."/>
            <person name="Arakawa K."/>
        </authorList>
    </citation>
    <scope>NUCLEOTIDE SEQUENCE [LARGE SCALE GENOMIC DNA]</scope>
</reference>
<evidence type="ECO:0000256" key="3">
    <source>
        <dbReference type="ARBA" id="ARBA00022806"/>
    </source>
</evidence>
<dbReference type="SUPFAM" id="SSF52540">
    <property type="entry name" value="P-loop containing nucleoside triphosphate hydrolases"/>
    <property type="match status" value="1"/>
</dbReference>
<dbReference type="GO" id="GO:0005524">
    <property type="term" value="F:ATP binding"/>
    <property type="evidence" value="ECO:0007669"/>
    <property type="project" value="UniProtKB-KW"/>
</dbReference>
<evidence type="ECO:0000256" key="5">
    <source>
        <dbReference type="ARBA" id="ARBA00023235"/>
    </source>
</evidence>
<evidence type="ECO:0000313" key="12">
    <source>
        <dbReference type="Proteomes" id="UP001054945"/>
    </source>
</evidence>
<keyword evidence="2" id="KW-0378">Hydrolase</keyword>
<feature type="domain" description="UvrD-like helicase ATP-binding" evidence="9">
    <location>
        <begin position="352"/>
        <end position="396"/>
    </location>
</feature>
<evidence type="ECO:0000256" key="7">
    <source>
        <dbReference type="ARBA" id="ARBA00034808"/>
    </source>
</evidence>
<evidence type="ECO:0000259" key="10">
    <source>
        <dbReference type="Pfam" id="PF13361"/>
    </source>
</evidence>
<dbReference type="GO" id="GO:0016787">
    <property type="term" value="F:hydrolase activity"/>
    <property type="evidence" value="ECO:0007669"/>
    <property type="project" value="UniProtKB-KW"/>
</dbReference>
<comment type="catalytic activity">
    <reaction evidence="6">
        <text>Couples ATP hydrolysis with the unwinding of duplex DNA by translocating in the 3'-5' direction.</text>
        <dbReference type="EC" id="5.6.2.4"/>
    </reaction>
</comment>
<proteinExistence type="predicted"/>
<dbReference type="GO" id="GO:0003677">
    <property type="term" value="F:DNA binding"/>
    <property type="evidence" value="ECO:0007669"/>
    <property type="project" value="InterPro"/>
</dbReference>
<dbReference type="EMBL" id="BPLR01006897">
    <property type="protein sequence ID" value="GIY13155.1"/>
    <property type="molecule type" value="Genomic_DNA"/>
</dbReference>
<dbReference type="AlphaFoldDB" id="A0AAV4QUL0"/>
<feature type="domain" description="UvrD-like helicase C-terminal" evidence="10">
    <location>
        <begin position="519"/>
        <end position="654"/>
    </location>
</feature>